<evidence type="ECO:0000313" key="4">
    <source>
        <dbReference type="Proteomes" id="UP000035268"/>
    </source>
</evidence>
<evidence type="ECO:0000256" key="1">
    <source>
        <dbReference type="SAM" id="MobiDB-lite"/>
    </source>
</evidence>
<dbReference type="GO" id="GO:0006086">
    <property type="term" value="P:pyruvate decarboxylation to acetyl-CoA"/>
    <property type="evidence" value="ECO:0007669"/>
    <property type="project" value="InterPro"/>
</dbReference>
<dbReference type="RefSeq" id="WP_082116603.1">
    <property type="nucleotide sequence ID" value="NZ_CP010904.1"/>
</dbReference>
<dbReference type="EMBL" id="CP010904">
    <property type="protein sequence ID" value="AKJ64679.1"/>
    <property type="molecule type" value="Genomic_DNA"/>
</dbReference>
<keyword evidence="3" id="KW-0012">Acyltransferase</keyword>
<reference evidence="3 4" key="2">
    <citation type="journal article" date="2016" name="ISME J.">
        <title>Characterization of the first cultured representative of Verrucomicrobia subdivision 5 indicates the proposal of a novel phylum.</title>
        <authorList>
            <person name="Spring S."/>
            <person name="Bunk B."/>
            <person name="Sproer C."/>
            <person name="Schumann P."/>
            <person name="Rohde M."/>
            <person name="Tindall B.J."/>
            <person name="Klenk H.P."/>
        </authorList>
    </citation>
    <scope>NUCLEOTIDE SEQUENCE [LARGE SCALE GENOMIC DNA]</scope>
    <source>
        <strain evidence="3 4">L21-Fru-AB</strain>
    </source>
</reference>
<feature type="compositionally biased region" description="Low complexity" evidence="1">
    <location>
        <begin position="103"/>
        <end position="141"/>
    </location>
</feature>
<dbReference type="PANTHER" id="PTHR23151:SF90">
    <property type="entry name" value="DIHYDROLIPOYLLYSINE-RESIDUE ACETYLTRANSFERASE COMPONENT OF PYRUVATE DEHYDROGENASE COMPLEX, MITOCHONDRIAL-RELATED"/>
    <property type="match status" value="1"/>
</dbReference>
<keyword evidence="3" id="KW-0670">Pyruvate</keyword>
<dbReference type="Pfam" id="PF00364">
    <property type="entry name" value="Biotin_lipoyl"/>
    <property type="match status" value="1"/>
</dbReference>
<feature type="compositionally biased region" description="Pro residues" evidence="1">
    <location>
        <begin position="87"/>
        <end position="96"/>
    </location>
</feature>
<organism evidence="3 4">
    <name type="scientific">Kiritimatiella glycovorans</name>
    <dbReference type="NCBI Taxonomy" id="1307763"/>
    <lineage>
        <taxon>Bacteria</taxon>
        <taxon>Pseudomonadati</taxon>
        <taxon>Kiritimatiellota</taxon>
        <taxon>Kiritimatiellia</taxon>
        <taxon>Kiritimatiellales</taxon>
        <taxon>Kiritimatiellaceae</taxon>
        <taxon>Kiritimatiella</taxon>
    </lineage>
</organism>
<protein>
    <submittedName>
        <fullName evidence="3">Dihydrolipoyllysine-residue acetyltransferase component of pyruvate dehydrogenase complex</fullName>
        <ecNumber evidence="3">2.3.1.12</ecNumber>
    </submittedName>
</protein>
<dbReference type="AlphaFoldDB" id="A0A0G3EKH7"/>
<dbReference type="EC" id="2.3.1.12" evidence="3"/>
<gene>
    <name evidence="3" type="primary">pdhC_1</name>
    <name evidence="3" type="ORF">L21SP4_01432</name>
</gene>
<dbReference type="InterPro" id="IPR045257">
    <property type="entry name" value="E2/Pdx1"/>
</dbReference>
<dbReference type="Proteomes" id="UP000035268">
    <property type="component" value="Chromosome"/>
</dbReference>
<keyword evidence="3" id="KW-0808">Transferase</keyword>
<evidence type="ECO:0000313" key="3">
    <source>
        <dbReference type="EMBL" id="AKJ64679.1"/>
    </source>
</evidence>
<dbReference type="PANTHER" id="PTHR23151">
    <property type="entry name" value="DIHYDROLIPOAMIDE ACETYL/SUCCINYL-TRANSFERASE-RELATED"/>
    <property type="match status" value="1"/>
</dbReference>
<keyword evidence="4" id="KW-1185">Reference proteome</keyword>
<dbReference type="CDD" id="cd06849">
    <property type="entry name" value="lipoyl_domain"/>
    <property type="match status" value="1"/>
</dbReference>
<dbReference type="PATRIC" id="fig|1609981.3.peg.1487"/>
<dbReference type="SUPFAM" id="SSF51230">
    <property type="entry name" value="Single hybrid motif"/>
    <property type="match status" value="1"/>
</dbReference>
<dbReference type="KEGG" id="vbl:L21SP4_01432"/>
<dbReference type="InterPro" id="IPR000089">
    <property type="entry name" value="Biotin_lipoyl"/>
</dbReference>
<proteinExistence type="predicted"/>
<sequence>MAEAQPVRMPKLGQTVEEAEIVNWHKKEGDAVEKGETLFEVETDKAVLEAESFYEGTLLKIVVPEGKSVPVQSVVAYVGAEGDTIPEAPPQEAPKPQPEKRAAPAAKAEAPKAEQPAAAPSPAAAARSRPRLPARNAPSSARARRNSAGSTWSSRTTPFPPRARTDGSSNGT</sequence>
<dbReference type="GO" id="GO:0004742">
    <property type="term" value="F:dihydrolipoyllysine-residue acetyltransferase activity"/>
    <property type="evidence" value="ECO:0007669"/>
    <property type="project" value="UniProtKB-EC"/>
</dbReference>
<dbReference type="InterPro" id="IPR011053">
    <property type="entry name" value="Single_hybrid_motif"/>
</dbReference>
<feature type="domain" description="Lipoyl-binding" evidence="2">
    <location>
        <begin position="4"/>
        <end position="79"/>
    </location>
</feature>
<dbReference type="PROSITE" id="PS50968">
    <property type="entry name" value="BIOTINYL_LIPOYL"/>
    <property type="match status" value="1"/>
</dbReference>
<name>A0A0G3EKH7_9BACT</name>
<dbReference type="STRING" id="1307763.L21SP4_01432"/>
<feature type="region of interest" description="Disordered" evidence="1">
    <location>
        <begin position="82"/>
        <end position="172"/>
    </location>
</feature>
<accession>A0A0G3EKH7</accession>
<evidence type="ECO:0000259" key="2">
    <source>
        <dbReference type="PROSITE" id="PS50968"/>
    </source>
</evidence>
<dbReference type="Gene3D" id="2.40.50.100">
    <property type="match status" value="1"/>
</dbReference>
<reference evidence="4" key="1">
    <citation type="submission" date="2015-02" db="EMBL/GenBank/DDBJ databases">
        <title>Description and complete genome sequence of the first cultured representative of the subdivision 5 of the Verrucomicrobia phylum.</title>
        <authorList>
            <person name="Spring S."/>
            <person name="Bunk B."/>
            <person name="Sproer C."/>
            <person name="Klenk H.-P."/>
        </authorList>
    </citation>
    <scope>NUCLEOTIDE SEQUENCE [LARGE SCALE GENOMIC DNA]</scope>
    <source>
        <strain evidence="4">L21-Fru-AB</strain>
    </source>
</reference>
<dbReference type="OrthoDB" id="9805770at2"/>
<dbReference type="GO" id="GO:0045254">
    <property type="term" value="C:pyruvate dehydrogenase complex"/>
    <property type="evidence" value="ECO:0007669"/>
    <property type="project" value="InterPro"/>
</dbReference>